<feature type="domain" description="CHK kinase-like" evidence="1">
    <location>
        <begin position="1"/>
        <end position="152"/>
    </location>
</feature>
<dbReference type="WBParaSite" id="HCON_00155295-00001">
    <property type="protein sequence ID" value="HCON_00155295-00001"/>
    <property type="gene ID" value="HCON_00155295"/>
</dbReference>
<dbReference type="InterPro" id="IPR011009">
    <property type="entry name" value="Kinase-like_dom_sf"/>
</dbReference>
<dbReference type="PANTHER" id="PTHR23020:SF8">
    <property type="entry name" value="CHK KINASE-LIKE DOMAIN-CONTAINING PROTEIN"/>
    <property type="match status" value="1"/>
</dbReference>
<dbReference type="SMART" id="SM00587">
    <property type="entry name" value="CHK"/>
    <property type="match status" value="1"/>
</dbReference>
<dbReference type="AlphaFoldDB" id="A0A7I5EDB0"/>
<dbReference type="OMA" id="MEKTICL"/>
<dbReference type="Pfam" id="PF07914">
    <property type="entry name" value="DUF1679"/>
    <property type="match status" value="1"/>
</dbReference>
<dbReference type="Proteomes" id="UP000025227">
    <property type="component" value="Unplaced"/>
</dbReference>
<dbReference type="OrthoDB" id="5777157at2759"/>
<accession>A0A7I5EDB0</accession>
<protein>
    <submittedName>
        <fullName evidence="3">CHK domain-containing protein</fullName>
    </submittedName>
</protein>
<keyword evidence="2" id="KW-1185">Reference proteome</keyword>
<evidence type="ECO:0000313" key="3">
    <source>
        <dbReference type="WBParaSite" id="HCON_00155295-00001"/>
    </source>
</evidence>
<organism evidence="2 3">
    <name type="scientific">Haemonchus contortus</name>
    <name type="common">Barber pole worm</name>
    <dbReference type="NCBI Taxonomy" id="6289"/>
    <lineage>
        <taxon>Eukaryota</taxon>
        <taxon>Metazoa</taxon>
        <taxon>Ecdysozoa</taxon>
        <taxon>Nematoda</taxon>
        <taxon>Chromadorea</taxon>
        <taxon>Rhabditida</taxon>
        <taxon>Rhabditina</taxon>
        <taxon>Rhabditomorpha</taxon>
        <taxon>Strongyloidea</taxon>
        <taxon>Trichostrongylidae</taxon>
        <taxon>Haemonchus</taxon>
    </lineage>
</organism>
<evidence type="ECO:0000313" key="2">
    <source>
        <dbReference type="Proteomes" id="UP000025227"/>
    </source>
</evidence>
<dbReference type="InterPro" id="IPR015897">
    <property type="entry name" value="CHK_kinase-like"/>
</dbReference>
<dbReference type="InterPro" id="IPR052961">
    <property type="entry name" value="Oxido-Kinase-like_Enzymes"/>
</dbReference>
<dbReference type="Gene3D" id="3.90.1200.10">
    <property type="match status" value="1"/>
</dbReference>
<name>A0A7I5EDB0_HAECO</name>
<proteinExistence type="predicted"/>
<evidence type="ECO:0000259" key="1">
    <source>
        <dbReference type="SMART" id="SM00587"/>
    </source>
</evidence>
<dbReference type="InterPro" id="IPR012877">
    <property type="entry name" value="Dhs-27"/>
</dbReference>
<sequence length="232" mass="27216">MSLSLTSKEREQLTTSPFRELFAEFYSKESMDTAMTIFRKFEGGRFEEKAIRLERILPDLSDLSRADSLSEECRMDRVLCHGDLWSMNTLWRKEGKELTLAALIDYQTAHFGCAATDLVRLFATCLSGKDRRAHWEELLRVFYGYLLEEFGGRKVPYTLKQLKESYRRFFPLGGYMTVPMIGPLFEALFKNPDEQLRRKCLEIVSEKIDCILDDIFYYHDRNISIQKGKRVI</sequence>
<dbReference type="PANTHER" id="PTHR23020">
    <property type="entry name" value="UNCHARACTERIZED NUCLEAR HORMONE RECEPTOR-RELATED"/>
    <property type="match status" value="1"/>
</dbReference>
<dbReference type="SUPFAM" id="SSF56112">
    <property type="entry name" value="Protein kinase-like (PK-like)"/>
    <property type="match status" value="1"/>
</dbReference>
<reference evidence="3" key="1">
    <citation type="submission" date="2020-12" db="UniProtKB">
        <authorList>
            <consortium name="WormBaseParasite"/>
        </authorList>
    </citation>
    <scope>IDENTIFICATION</scope>
    <source>
        <strain evidence="3">MHco3</strain>
    </source>
</reference>